<dbReference type="InterPro" id="IPR003352">
    <property type="entry name" value="PTS_EIIC"/>
</dbReference>
<evidence type="ECO:0000256" key="8">
    <source>
        <dbReference type="ARBA" id="ARBA00022777"/>
    </source>
</evidence>
<evidence type="ECO:0000256" key="11">
    <source>
        <dbReference type="PROSITE-ProRule" id="PRU00421"/>
    </source>
</evidence>
<evidence type="ECO:0000256" key="9">
    <source>
        <dbReference type="ARBA" id="ARBA00022989"/>
    </source>
</evidence>
<feature type="transmembrane region" description="Helical" evidence="12">
    <location>
        <begin position="232"/>
        <end position="253"/>
    </location>
</feature>
<feature type="transmembrane region" description="Helical" evidence="12">
    <location>
        <begin position="384"/>
        <end position="405"/>
    </location>
</feature>
<reference evidence="17" key="1">
    <citation type="submission" date="2016-01" db="EMBL/GenBank/DDBJ databases">
        <authorList>
            <person name="Mitreva M."/>
            <person name="Pepin K.H."/>
            <person name="Mihindukulasuriya K.A."/>
            <person name="Fulton R."/>
            <person name="Fronick C."/>
            <person name="O'Laughlin M."/>
            <person name="Miner T."/>
            <person name="Herter B."/>
            <person name="Rosa B.A."/>
            <person name="Cordes M."/>
            <person name="Tomlinson C."/>
            <person name="Wollam A."/>
            <person name="Palsikar V.B."/>
            <person name="Mardis E.R."/>
            <person name="Wilson R.K."/>
        </authorList>
    </citation>
    <scope>NUCLEOTIDE SEQUENCE [LARGE SCALE GENOMIC DNA]</scope>
    <source>
        <strain evidence="17">KA00185</strain>
    </source>
</reference>
<accession>A0A134A141</accession>
<keyword evidence="6" id="KW-0598">Phosphotransferase system</keyword>
<feature type="transmembrane region" description="Helical" evidence="12">
    <location>
        <begin position="163"/>
        <end position="190"/>
    </location>
</feature>
<feature type="transmembrane region" description="Helical" evidence="12">
    <location>
        <begin position="202"/>
        <end position="220"/>
    </location>
</feature>
<dbReference type="PANTHER" id="PTHR30009:SF12">
    <property type="entry name" value="PHOSPHOTRANSFERASE IIC COMPONENT GLVC"/>
    <property type="match status" value="1"/>
</dbReference>
<dbReference type="SUPFAM" id="SSF55604">
    <property type="entry name" value="Glucose permease domain IIB"/>
    <property type="match status" value="1"/>
</dbReference>
<keyword evidence="4" id="KW-0762">Sugar transport</keyword>
<feature type="transmembrane region" description="Helical" evidence="12">
    <location>
        <begin position="305"/>
        <end position="321"/>
    </location>
</feature>
<dbReference type="EMBL" id="LSDD01000133">
    <property type="protein sequence ID" value="KXB61395.1"/>
    <property type="molecule type" value="Genomic_DNA"/>
</dbReference>
<evidence type="ECO:0000313" key="18">
    <source>
        <dbReference type="Proteomes" id="UP000321397"/>
    </source>
</evidence>
<keyword evidence="5" id="KW-0808">Transferase</keyword>
<organism evidence="16 17">
    <name type="scientific">Leptotrichia wadei</name>
    <dbReference type="NCBI Taxonomy" id="157687"/>
    <lineage>
        <taxon>Bacteria</taxon>
        <taxon>Fusobacteriati</taxon>
        <taxon>Fusobacteriota</taxon>
        <taxon>Fusobacteriia</taxon>
        <taxon>Fusobacteriales</taxon>
        <taxon>Leptotrichiaceae</taxon>
        <taxon>Leptotrichia</taxon>
    </lineage>
</organism>
<evidence type="ECO:0000256" key="5">
    <source>
        <dbReference type="ARBA" id="ARBA00022679"/>
    </source>
</evidence>
<gene>
    <name evidence="15" type="primary">glvC</name>
    <name evidence="16" type="ORF">HMPREF3180_01765</name>
    <name evidence="15" type="ORF">JMUB3933_1209</name>
</gene>
<evidence type="ECO:0000313" key="17">
    <source>
        <dbReference type="Proteomes" id="UP000070483"/>
    </source>
</evidence>
<dbReference type="PROSITE" id="PS01035">
    <property type="entry name" value="PTS_EIIB_TYPE_1_CYS"/>
    <property type="match status" value="1"/>
</dbReference>
<dbReference type="GO" id="GO:0016301">
    <property type="term" value="F:kinase activity"/>
    <property type="evidence" value="ECO:0007669"/>
    <property type="project" value="UniProtKB-KW"/>
</dbReference>
<proteinExistence type="predicted"/>
<feature type="active site" description="Phosphocysteine intermediate; for EIIB activity" evidence="11">
    <location>
        <position position="474"/>
    </location>
</feature>
<feature type="transmembrane region" description="Helical" evidence="12">
    <location>
        <begin position="123"/>
        <end position="151"/>
    </location>
</feature>
<dbReference type="STRING" id="157687.HMPREF3180_01765"/>
<keyword evidence="7 12" id="KW-0812">Transmembrane</keyword>
<dbReference type="PROSITE" id="PS51098">
    <property type="entry name" value="PTS_EIIB_TYPE_1"/>
    <property type="match status" value="1"/>
</dbReference>
<name>A0A134A141_9FUSO</name>
<evidence type="ECO:0000256" key="1">
    <source>
        <dbReference type="ARBA" id="ARBA00004651"/>
    </source>
</evidence>
<dbReference type="Pfam" id="PF00367">
    <property type="entry name" value="PTS_EIIB"/>
    <property type="match status" value="1"/>
</dbReference>
<evidence type="ECO:0000256" key="10">
    <source>
        <dbReference type="ARBA" id="ARBA00023136"/>
    </source>
</evidence>
<feature type="domain" description="PTS EIIB type-1" evidence="13">
    <location>
        <begin position="452"/>
        <end position="531"/>
    </location>
</feature>
<dbReference type="InterPro" id="IPR050429">
    <property type="entry name" value="PTS_Glucose_EIICBA"/>
</dbReference>
<evidence type="ECO:0000313" key="15">
    <source>
        <dbReference type="EMBL" id="BBM47708.1"/>
    </source>
</evidence>
<dbReference type="AlphaFoldDB" id="A0A134A141"/>
<dbReference type="Gene3D" id="3.30.1360.60">
    <property type="entry name" value="Glucose permease domain IIB"/>
    <property type="match status" value="1"/>
</dbReference>
<dbReference type="Proteomes" id="UP000321397">
    <property type="component" value="Chromosome"/>
</dbReference>
<evidence type="ECO:0000259" key="13">
    <source>
        <dbReference type="PROSITE" id="PS51098"/>
    </source>
</evidence>
<feature type="transmembrane region" description="Helical" evidence="12">
    <location>
        <begin position="91"/>
        <end position="111"/>
    </location>
</feature>
<evidence type="ECO:0000256" key="12">
    <source>
        <dbReference type="SAM" id="Phobius"/>
    </source>
</evidence>
<evidence type="ECO:0000256" key="7">
    <source>
        <dbReference type="ARBA" id="ARBA00022692"/>
    </source>
</evidence>
<dbReference type="GO" id="GO:0009401">
    <property type="term" value="P:phosphoenolpyruvate-dependent sugar phosphotransferase system"/>
    <property type="evidence" value="ECO:0007669"/>
    <property type="project" value="UniProtKB-KW"/>
</dbReference>
<keyword evidence="17" id="KW-1185">Reference proteome</keyword>
<evidence type="ECO:0000256" key="2">
    <source>
        <dbReference type="ARBA" id="ARBA00022448"/>
    </source>
</evidence>
<comment type="subcellular location">
    <subcellularLocation>
        <location evidence="1">Cell membrane</location>
        <topology evidence="1">Multi-pass membrane protein</topology>
    </subcellularLocation>
</comment>
<dbReference type="NCBIfam" id="TIGR02005">
    <property type="entry name" value="PTS-IIBC-alpha"/>
    <property type="match status" value="1"/>
</dbReference>
<dbReference type="InterPro" id="IPR013013">
    <property type="entry name" value="PTS_EIIC_1"/>
</dbReference>
<reference evidence="16" key="2">
    <citation type="submission" date="2016-01" db="EMBL/GenBank/DDBJ databases">
        <authorList>
            <person name="Oliw E.H."/>
        </authorList>
    </citation>
    <scope>NUCLEOTIDE SEQUENCE [LARGE SCALE GENOMIC DNA]</scope>
    <source>
        <strain evidence="16">KA00185</strain>
    </source>
</reference>
<feature type="transmembrane region" description="Helical" evidence="12">
    <location>
        <begin position="352"/>
        <end position="372"/>
    </location>
</feature>
<dbReference type="Pfam" id="PF02378">
    <property type="entry name" value="PTS_EIIC"/>
    <property type="match status" value="1"/>
</dbReference>
<feature type="transmembrane region" description="Helical" evidence="12">
    <location>
        <begin position="12"/>
        <end position="32"/>
    </location>
</feature>
<feature type="transmembrane region" description="Helical" evidence="12">
    <location>
        <begin position="273"/>
        <end position="293"/>
    </location>
</feature>
<keyword evidence="2" id="KW-0813">Transport</keyword>
<sequence length="531" mass="57989">MMKKIQRFGGAMMAPVLLFAFTGIVVGIASLFTNPQVMGSIANEGTNWYKFWFVISEGGWTVFRQMPLLFAIGLPISLANKTNARACLEAFALYTTYNYFVAAMLAQWSFFGVDMSQEAGGTSGLAVIAGVKTLDTNLFGAIIISAIVVYLHNKYFDKKLPDFLGVFQGTVFVYIIGFLVMIPCAFITALCWPKVQIGINNLQQLLKVSGPIGVWIYTFLERALIPTGLHHFVYTPFIFGPAAVPGGIQTYWVQHISQFAQSTKPLKEMFPQGGFALHGNSKIFGSVGIALAMYSTAKPENKKKVAGLLLPVLLTAIVSGITEPLEFTFLFIAPVLFGLHAVLAATMSTLMYMFGVVGNFGGGFLDFMFLNWIPMFKNHSGTVITQIVIGLIFTCIYFILFRFLILKMDLKTPGREDEDEEMKLYTKADYRAKHGEGGAQGAAAAAGGDEYAQKGAIILEALGGRENIEELNNCATRLRVSVKDASKLLPDAAFKAAGAHGVVRKGTAIQVIIGLSVPQVRERIEEMMKKG</sequence>
<evidence type="ECO:0000256" key="6">
    <source>
        <dbReference type="ARBA" id="ARBA00022683"/>
    </source>
</evidence>
<evidence type="ECO:0000259" key="14">
    <source>
        <dbReference type="PROSITE" id="PS51103"/>
    </source>
</evidence>
<dbReference type="GO" id="GO:0005886">
    <property type="term" value="C:plasma membrane"/>
    <property type="evidence" value="ECO:0007669"/>
    <property type="project" value="UniProtKB-SubCell"/>
</dbReference>
<feature type="domain" description="PTS EIIC type-1" evidence="14">
    <location>
        <begin position="1"/>
        <end position="417"/>
    </location>
</feature>
<dbReference type="InterPro" id="IPR018113">
    <property type="entry name" value="PTrfase_EIIB_Cys"/>
</dbReference>
<dbReference type="EMBL" id="AP019834">
    <property type="protein sequence ID" value="BBM47708.1"/>
    <property type="molecule type" value="Genomic_DNA"/>
</dbReference>
<dbReference type="GO" id="GO:0090563">
    <property type="term" value="F:protein-phosphocysteine-sugar phosphotransferase activity"/>
    <property type="evidence" value="ECO:0007669"/>
    <property type="project" value="TreeGrafter"/>
</dbReference>
<protein>
    <submittedName>
        <fullName evidence="16">PTS system maltose-specific EIICB component</fullName>
    </submittedName>
    <submittedName>
        <fullName evidence="15">PTS system maltose-specific transporter subunit IICB</fullName>
    </submittedName>
</protein>
<keyword evidence="10 12" id="KW-0472">Membrane</keyword>
<dbReference type="NCBIfam" id="TIGR00826">
    <property type="entry name" value="EIIB_glc"/>
    <property type="match status" value="1"/>
</dbReference>
<keyword evidence="8" id="KW-0418">Kinase</keyword>
<evidence type="ECO:0000313" key="16">
    <source>
        <dbReference type="EMBL" id="KXB61395.1"/>
    </source>
</evidence>
<keyword evidence="9 12" id="KW-1133">Transmembrane helix</keyword>
<evidence type="ECO:0000256" key="4">
    <source>
        <dbReference type="ARBA" id="ARBA00022597"/>
    </source>
</evidence>
<feature type="transmembrane region" description="Helical" evidence="12">
    <location>
        <begin position="52"/>
        <end position="79"/>
    </location>
</feature>
<dbReference type="InterPro" id="IPR001996">
    <property type="entry name" value="PTS_IIB_1"/>
</dbReference>
<dbReference type="InterPro" id="IPR010975">
    <property type="entry name" value="PTS_IIBC_a_glc"/>
</dbReference>
<dbReference type="InterPro" id="IPR036878">
    <property type="entry name" value="Glu_permease_IIB"/>
</dbReference>
<dbReference type="PANTHER" id="PTHR30009">
    <property type="entry name" value="CYTOCHROME C-TYPE SYNTHESIS PROTEIN AND PTS TRANSMEMBRANE COMPONENT"/>
    <property type="match status" value="1"/>
</dbReference>
<dbReference type="RefSeq" id="WP_060918349.1">
    <property type="nucleotide sequence ID" value="NZ_AP019834.1"/>
</dbReference>
<dbReference type="PROSITE" id="PS51103">
    <property type="entry name" value="PTS_EIIC_TYPE_1"/>
    <property type="match status" value="1"/>
</dbReference>
<dbReference type="CDD" id="cd00212">
    <property type="entry name" value="PTS_IIB_glc"/>
    <property type="match status" value="1"/>
</dbReference>
<dbReference type="GO" id="GO:0008982">
    <property type="term" value="F:protein-N(PI)-phosphohistidine-sugar phosphotransferase activity"/>
    <property type="evidence" value="ECO:0007669"/>
    <property type="project" value="InterPro"/>
</dbReference>
<reference evidence="15 18" key="3">
    <citation type="submission" date="2019-07" db="EMBL/GenBank/DDBJ databases">
        <title>Complete Genome Sequence of Leptotrichia wadei Strain JMUB3933.</title>
        <authorList>
            <person name="Watanabe S."/>
            <person name="Cui L."/>
        </authorList>
    </citation>
    <scope>NUCLEOTIDE SEQUENCE [LARGE SCALE GENOMIC DNA]</scope>
    <source>
        <strain evidence="15 18">JMUB3933</strain>
    </source>
</reference>
<dbReference type="PATRIC" id="fig|157687.3.peg.1758"/>
<evidence type="ECO:0000256" key="3">
    <source>
        <dbReference type="ARBA" id="ARBA00022475"/>
    </source>
</evidence>
<dbReference type="OrthoDB" id="9764327at2"/>
<keyword evidence="3" id="KW-1003">Cell membrane</keyword>
<feature type="transmembrane region" description="Helical" evidence="12">
    <location>
        <begin position="327"/>
        <end position="345"/>
    </location>
</feature>
<dbReference type="Proteomes" id="UP000070483">
    <property type="component" value="Unassembled WGS sequence"/>
</dbReference>